<name>A0A1H8AE23_9PAST</name>
<sequence>TMRAKGETHLPKFKREEDDDYKKRLQKATLYPALAETIKQMTGRVFFDPISTENVQEKIKSEILPNIDLLGNDLNVFAMEWFKSALSYGISFVLVDYPVNDNAKTRLDEKKKGVRPYLVHILPHNVLGFKTAVINGALSLTQFRYKEISTVDSDEFSSETKELIVVYEIGRVRKYEEVDGEYHLVSDITPKSNGKSLNVIPIIPLITNKKDFMTAEPPLMELAYLNIKHWQSQSDQDNILNTARVPLLWASGVTVSDDIEIGKSLILLPENGKIGYIEHSGAAISAGQGSLKELEEQMKVAGAKLLTKTALAMTDSQAKDEQGKEISQLRAIANSLEDSLDQALDFVSMWLNIPQDNAVEITGNIDDDLDPNASMDTVIKLQASGSLSTRTTFEEAKRRGLISEERTWEDEQERLNSEGLSDGFTEENNRAEDS</sequence>
<evidence type="ECO:0000313" key="3">
    <source>
        <dbReference type="EMBL" id="SEM68088.1"/>
    </source>
</evidence>
<dbReference type="InterPro" id="IPR025129">
    <property type="entry name" value="DUF4055"/>
</dbReference>
<feature type="region of interest" description="Disordered" evidence="1">
    <location>
        <begin position="393"/>
        <end position="434"/>
    </location>
</feature>
<gene>
    <name evidence="3" type="ORF">SAMN05444853_1451</name>
</gene>
<dbReference type="EMBL" id="FOBN01000045">
    <property type="protein sequence ID" value="SEM68088.1"/>
    <property type="molecule type" value="Genomic_DNA"/>
</dbReference>
<feature type="non-terminal residue" evidence="3">
    <location>
        <position position="1"/>
    </location>
</feature>
<protein>
    <recommendedName>
        <fullName evidence="2">DUF4055 domain-containing protein</fullName>
    </recommendedName>
</protein>
<feature type="domain" description="DUF4055" evidence="2">
    <location>
        <begin position="218"/>
        <end position="351"/>
    </location>
</feature>
<dbReference type="RefSeq" id="WP_090923517.1">
    <property type="nucleotide sequence ID" value="NZ_FOBN01000045.1"/>
</dbReference>
<dbReference type="STRING" id="97481.SAMN05444853_1451"/>
<accession>A0A1H8AE23</accession>
<organism evidence="3 4">
    <name type="scientific">Phocoenobacter skyensis</name>
    <dbReference type="NCBI Taxonomy" id="97481"/>
    <lineage>
        <taxon>Bacteria</taxon>
        <taxon>Pseudomonadati</taxon>
        <taxon>Pseudomonadota</taxon>
        <taxon>Gammaproteobacteria</taxon>
        <taxon>Pasteurellales</taxon>
        <taxon>Pasteurellaceae</taxon>
        <taxon>Phocoenobacter</taxon>
    </lineage>
</organism>
<dbReference type="Proteomes" id="UP000198883">
    <property type="component" value="Unassembled WGS sequence"/>
</dbReference>
<dbReference type="Pfam" id="PF13264">
    <property type="entry name" value="DUF4055"/>
    <property type="match status" value="1"/>
</dbReference>
<evidence type="ECO:0000313" key="4">
    <source>
        <dbReference type="Proteomes" id="UP000198883"/>
    </source>
</evidence>
<dbReference type="AlphaFoldDB" id="A0A1H8AE23"/>
<reference evidence="4" key="1">
    <citation type="submission" date="2016-10" db="EMBL/GenBank/DDBJ databases">
        <authorList>
            <person name="Varghese N."/>
            <person name="Submissions S."/>
        </authorList>
    </citation>
    <scope>NUCLEOTIDE SEQUENCE [LARGE SCALE GENOMIC DNA]</scope>
    <source>
        <strain evidence="4">DSM 24204</strain>
    </source>
</reference>
<feature type="compositionally biased region" description="Basic and acidic residues" evidence="1">
    <location>
        <begin position="393"/>
        <end position="406"/>
    </location>
</feature>
<dbReference type="OrthoDB" id="6668483at2"/>
<proteinExistence type="predicted"/>
<evidence type="ECO:0000259" key="2">
    <source>
        <dbReference type="Pfam" id="PF13264"/>
    </source>
</evidence>
<evidence type="ECO:0000256" key="1">
    <source>
        <dbReference type="SAM" id="MobiDB-lite"/>
    </source>
</evidence>